<protein>
    <submittedName>
        <fullName evidence="1">Uncharacterized protein</fullName>
    </submittedName>
</protein>
<keyword evidence="2" id="KW-1185">Reference proteome</keyword>
<sequence>MRINVSEQRMITAGDSIARIDRVFQKFRQIIDNDDSISPCVRGAMHALLDEDLLFARARILDYIAKHEAHRR</sequence>
<reference evidence="1 2" key="1">
    <citation type="submission" date="2016-07" db="EMBL/GenBank/DDBJ databases">
        <title>Complete genome sequence of Bradyrhizobium icense LMTR 13T, a potential inoculant strain isolated from lima bean (Phaseolus lunatus) in Peru.</title>
        <authorList>
            <person name="Ormeno-Orrillo E."/>
            <person name="Duran D."/>
            <person name="Rogel M.A."/>
            <person name="Rey L."/>
            <person name="Imperial J."/>
            <person name="Ruiz-Argueso T."/>
            <person name="Martinez-Romero E."/>
        </authorList>
    </citation>
    <scope>NUCLEOTIDE SEQUENCE [LARGE SCALE GENOMIC DNA]</scope>
    <source>
        <strain evidence="1 2">LMTR 13</strain>
    </source>
</reference>
<dbReference type="KEGG" id="bic:LMTR13_24905"/>
<dbReference type="Proteomes" id="UP000092839">
    <property type="component" value="Chromosome"/>
</dbReference>
<evidence type="ECO:0000313" key="1">
    <source>
        <dbReference type="EMBL" id="ANW02916.1"/>
    </source>
</evidence>
<organism evidence="1 2">
    <name type="scientific">Bradyrhizobium icense</name>
    <dbReference type="NCBI Taxonomy" id="1274631"/>
    <lineage>
        <taxon>Bacteria</taxon>
        <taxon>Pseudomonadati</taxon>
        <taxon>Pseudomonadota</taxon>
        <taxon>Alphaproteobacteria</taxon>
        <taxon>Hyphomicrobiales</taxon>
        <taxon>Nitrobacteraceae</taxon>
        <taxon>Bradyrhizobium</taxon>
    </lineage>
</organism>
<dbReference type="EMBL" id="CP016428">
    <property type="protein sequence ID" value="ANW02916.1"/>
    <property type="molecule type" value="Genomic_DNA"/>
</dbReference>
<gene>
    <name evidence="1" type="ORF">LMTR13_24905</name>
</gene>
<name>A0A1B1UJH5_9BRAD</name>
<evidence type="ECO:0000313" key="2">
    <source>
        <dbReference type="Proteomes" id="UP000092839"/>
    </source>
</evidence>
<dbReference type="AlphaFoldDB" id="A0A1B1UJH5"/>
<proteinExistence type="predicted"/>
<accession>A0A1B1UJH5</accession>